<evidence type="ECO:0000256" key="5">
    <source>
        <dbReference type="SAM" id="Phobius"/>
    </source>
</evidence>
<feature type="transmembrane region" description="Helical" evidence="5">
    <location>
        <begin position="82"/>
        <end position="110"/>
    </location>
</feature>
<reference evidence="7 8" key="1">
    <citation type="submission" date="2023-03" db="EMBL/GenBank/DDBJ databases">
        <title>Bacillus Genome Sequencing.</title>
        <authorList>
            <person name="Dunlap C."/>
        </authorList>
    </citation>
    <scope>NUCLEOTIDE SEQUENCE [LARGE SCALE GENOMIC DNA]</scope>
    <source>
        <strain evidence="7 8">NRS-1717</strain>
    </source>
</reference>
<feature type="transmembrane region" description="Helical" evidence="5">
    <location>
        <begin position="167"/>
        <end position="190"/>
    </location>
</feature>
<keyword evidence="3 5" id="KW-1133">Transmembrane helix</keyword>
<dbReference type="Pfam" id="PF04893">
    <property type="entry name" value="Yip1"/>
    <property type="match status" value="1"/>
</dbReference>
<organism evidence="7 8">
    <name type="scientific">Metabacillus fastidiosus</name>
    <dbReference type="NCBI Taxonomy" id="1458"/>
    <lineage>
        <taxon>Bacteria</taxon>
        <taxon>Bacillati</taxon>
        <taxon>Bacillota</taxon>
        <taxon>Bacilli</taxon>
        <taxon>Bacillales</taxon>
        <taxon>Bacillaceae</taxon>
        <taxon>Metabacillus</taxon>
    </lineage>
</organism>
<comment type="subcellular location">
    <subcellularLocation>
        <location evidence="1">Membrane</location>
        <topology evidence="1">Multi-pass membrane protein</topology>
    </subcellularLocation>
</comment>
<keyword evidence="2 5" id="KW-0812">Transmembrane</keyword>
<dbReference type="EMBL" id="JARTFS010000006">
    <property type="protein sequence ID" value="MED4401777.1"/>
    <property type="molecule type" value="Genomic_DNA"/>
</dbReference>
<evidence type="ECO:0000259" key="6">
    <source>
        <dbReference type="Pfam" id="PF04893"/>
    </source>
</evidence>
<feature type="transmembrane region" description="Helical" evidence="5">
    <location>
        <begin position="36"/>
        <end position="62"/>
    </location>
</feature>
<name>A0ABU6NZH2_9BACI</name>
<dbReference type="RefSeq" id="WP_066234817.1">
    <property type="nucleotide sequence ID" value="NZ_JARTFQ010000006.1"/>
</dbReference>
<proteinExistence type="predicted"/>
<feature type="transmembrane region" description="Helical" evidence="5">
    <location>
        <begin position="122"/>
        <end position="147"/>
    </location>
</feature>
<dbReference type="GeneID" id="301142941"/>
<evidence type="ECO:0000256" key="3">
    <source>
        <dbReference type="ARBA" id="ARBA00022989"/>
    </source>
</evidence>
<gene>
    <name evidence="7" type="ORF">P9271_10655</name>
</gene>
<accession>A0ABU6NZH2</accession>
<dbReference type="Proteomes" id="UP001342826">
    <property type="component" value="Unassembled WGS sequence"/>
</dbReference>
<evidence type="ECO:0000313" key="8">
    <source>
        <dbReference type="Proteomes" id="UP001342826"/>
    </source>
</evidence>
<evidence type="ECO:0000256" key="2">
    <source>
        <dbReference type="ARBA" id="ARBA00022692"/>
    </source>
</evidence>
<dbReference type="InterPro" id="IPR006977">
    <property type="entry name" value="Yip1_dom"/>
</dbReference>
<evidence type="ECO:0000313" key="7">
    <source>
        <dbReference type="EMBL" id="MED4401777.1"/>
    </source>
</evidence>
<feature type="transmembrane region" description="Helical" evidence="5">
    <location>
        <begin position="202"/>
        <end position="222"/>
    </location>
</feature>
<keyword evidence="8" id="KW-1185">Reference proteome</keyword>
<sequence>MTEVELSKNTVEKKPSLFGMIFSPSEQFERMREKPVILVPLIIVLITGLIMSVLVGLNVINYLPPMDDLGMSAEDLQMFQTITIASTAAITFFSVPVILLVMTLIYFAIAKIMKIEVTFKKMLSLNIFTAFIGLVGQVINLLIMAAIKGDPEVMLTSLNSLVGATGALGAVLSTFEIFSIWSSILLALGLHKVIGFSKKASWTIVIVFFIIGLIFAAVSGAANEMFEGMNQF</sequence>
<evidence type="ECO:0000256" key="1">
    <source>
        <dbReference type="ARBA" id="ARBA00004141"/>
    </source>
</evidence>
<feature type="domain" description="Yip1" evidence="6">
    <location>
        <begin position="18"/>
        <end position="217"/>
    </location>
</feature>
<keyword evidence="4 5" id="KW-0472">Membrane</keyword>
<comment type="caution">
    <text evidence="7">The sequence shown here is derived from an EMBL/GenBank/DDBJ whole genome shotgun (WGS) entry which is preliminary data.</text>
</comment>
<protein>
    <submittedName>
        <fullName evidence="7">Yip1 family protein</fullName>
    </submittedName>
</protein>
<evidence type="ECO:0000256" key="4">
    <source>
        <dbReference type="ARBA" id="ARBA00023136"/>
    </source>
</evidence>